<accession>A0A8X6IML6</accession>
<gene>
    <name evidence="1" type="ORF">TNCT_273851</name>
</gene>
<evidence type="ECO:0000313" key="2">
    <source>
        <dbReference type="Proteomes" id="UP000887116"/>
    </source>
</evidence>
<protein>
    <submittedName>
        <fullName evidence="1">Uncharacterized protein</fullName>
    </submittedName>
</protein>
<sequence length="54" mass="6112">ASKPYERERLQVCDALRCPGPHVRYSRGDNVRRCLGRRAWVTRAVSLSAGDRGL</sequence>
<name>A0A8X6IML6_TRICU</name>
<feature type="non-terminal residue" evidence="1">
    <location>
        <position position="1"/>
    </location>
</feature>
<keyword evidence="2" id="KW-1185">Reference proteome</keyword>
<evidence type="ECO:0000313" key="1">
    <source>
        <dbReference type="EMBL" id="GFR07620.1"/>
    </source>
</evidence>
<proteinExistence type="predicted"/>
<reference evidence="1" key="1">
    <citation type="submission" date="2020-07" db="EMBL/GenBank/DDBJ databases">
        <title>Multicomponent nature underlies the extraordinary mechanical properties of spider dragline silk.</title>
        <authorList>
            <person name="Kono N."/>
            <person name="Nakamura H."/>
            <person name="Mori M."/>
            <person name="Yoshida Y."/>
            <person name="Ohtoshi R."/>
            <person name="Malay A.D."/>
            <person name="Moran D.A.P."/>
            <person name="Tomita M."/>
            <person name="Numata K."/>
            <person name="Arakawa K."/>
        </authorList>
    </citation>
    <scope>NUCLEOTIDE SEQUENCE</scope>
</reference>
<dbReference type="OrthoDB" id="1932795at2759"/>
<dbReference type="AlphaFoldDB" id="A0A8X6IML6"/>
<organism evidence="1 2">
    <name type="scientific">Trichonephila clavata</name>
    <name type="common">Joro spider</name>
    <name type="synonym">Nephila clavata</name>
    <dbReference type="NCBI Taxonomy" id="2740835"/>
    <lineage>
        <taxon>Eukaryota</taxon>
        <taxon>Metazoa</taxon>
        <taxon>Ecdysozoa</taxon>
        <taxon>Arthropoda</taxon>
        <taxon>Chelicerata</taxon>
        <taxon>Arachnida</taxon>
        <taxon>Araneae</taxon>
        <taxon>Araneomorphae</taxon>
        <taxon>Entelegynae</taxon>
        <taxon>Araneoidea</taxon>
        <taxon>Nephilidae</taxon>
        <taxon>Trichonephila</taxon>
    </lineage>
</organism>
<dbReference type="Proteomes" id="UP000887116">
    <property type="component" value="Unassembled WGS sequence"/>
</dbReference>
<comment type="caution">
    <text evidence="1">The sequence shown here is derived from an EMBL/GenBank/DDBJ whole genome shotgun (WGS) entry which is preliminary data.</text>
</comment>
<dbReference type="EMBL" id="BMAO01036036">
    <property type="protein sequence ID" value="GFR07620.1"/>
    <property type="molecule type" value="Genomic_DNA"/>
</dbReference>